<dbReference type="Pfam" id="PF08718">
    <property type="entry name" value="GLTP"/>
    <property type="match status" value="1"/>
</dbReference>
<dbReference type="GeneID" id="17271365"/>
<dbReference type="RefSeq" id="XP_005758699.1">
    <property type="nucleotide sequence ID" value="XM_005758642.1"/>
</dbReference>
<dbReference type="InterPro" id="IPR014830">
    <property type="entry name" value="Glycolipid_transfer_prot_dom"/>
</dbReference>
<dbReference type="RefSeq" id="XP_005778248.1">
    <property type="nucleotide sequence ID" value="XM_005778191.1"/>
</dbReference>
<dbReference type="GO" id="GO:1902388">
    <property type="term" value="F:ceramide 1-phosphate transfer activity"/>
    <property type="evidence" value="ECO:0007669"/>
    <property type="project" value="TreeGrafter"/>
</dbReference>
<proteinExistence type="predicted"/>
<protein>
    <recommendedName>
        <fullName evidence="2">Glycolipid transfer protein domain-containing protein</fullName>
    </recommendedName>
</protein>
<keyword evidence="1" id="KW-0812">Transmembrane</keyword>
<organism evidence="3 4">
    <name type="scientific">Emiliania huxleyi (strain CCMP1516)</name>
    <dbReference type="NCBI Taxonomy" id="280463"/>
    <lineage>
        <taxon>Eukaryota</taxon>
        <taxon>Haptista</taxon>
        <taxon>Haptophyta</taxon>
        <taxon>Prymnesiophyceae</taxon>
        <taxon>Isochrysidales</taxon>
        <taxon>Noelaerhabdaceae</taxon>
        <taxon>Emiliania</taxon>
    </lineage>
</organism>
<dbReference type="SUPFAM" id="SSF110004">
    <property type="entry name" value="Glycolipid transfer protein, GLTP"/>
    <property type="match status" value="1"/>
</dbReference>
<keyword evidence="1" id="KW-1133">Transmembrane helix</keyword>
<dbReference type="EnsemblProtists" id="EOD06270">
    <property type="protein sequence ID" value="EOD06270"/>
    <property type="gene ID" value="EMIHUDRAFT_249952"/>
</dbReference>
<dbReference type="KEGG" id="ehx:EMIHUDRAFT_249952"/>
<evidence type="ECO:0000259" key="2">
    <source>
        <dbReference type="Pfam" id="PF08718"/>
    </source>
</evidence>
<evidence type="ECO:0000313" key="4">
    <source>
        <dbReference type="Proteomes" id="UP000013827"/>
    </source>
</evidence>
<dbReference type="HOGENOM" id="CLU_1024618_0_0_1"/>
<name>A0A0D3I4T5_EMIH1</name>
<dbReference type="GO" id="GO:0016020">
    <property type="term" value="C:membrane"/>
    <property type="evidence" value="ECO:0007669"/>
    <property type="project" value="TreeGrafter"/>
</dbReference>
<keyword evidence="4" id="KW-1185">Reference proteome</keyword>
<evidence type="ECO:0000313" key="3">
    <source>
        <dbReference type="EnsemblProtists" id="EOD06270"/>
    </source>
</evidence>
<evidence type="ECO:0000256" key="1">
    <source>
        <dbReference type="SAM" id="Phobius"/>
    </source>
</evidence>
<sequence length="272" mass="29337">MAFPHLFATPELTAFGLATGVMLACMVGDMLMSTFYTLTWKGGTMDDGGGAGEFSSVVARVAFTWEGLIAGHARPGGFPVQSLLDAMAVQSASSRLLGPFMMLICKCDESNIRTIREAWLAHGSPASLRALLAAERAAGAQLGEGRLEESSAALALTWATRMLGFWLGILRALADEEVVAGMSMPRYATGVVYNDWVAPYHGLLLRSTFRAGLRALPARGEMLRRLAGGDTSSERQAHLVRDCKRCIAATERVIETLRAALREQGLRDETRV</sequence>
<reference evidence="4" key="1">
    <citation type="journal article" date="2013" name="Nature">
        <title>Pan genome of the phytoplankton Emiliania underpins its global distribution.</title>
        <authorList>
            <person name="Read B.A."/>
            <person name="Kegel J."/>
            <person name="Klute M.J."/>
            <person name="Kuo A."/>
            <person name="Lefebvre S.C."/>
            <person name="Maumus F."/>
            <person name="Mayer C."/>
            <person name="Miller J."/>
            <person name="Monier A."/>
            <person name="Salamov A."/>
            <person name="Young J."/>
            <person name="Aguilar M."/>
            <person name="Claverie J.M."/>
            <person name="Frickenhaus S."/>
            <person name="Gonzalez K."/>
            <person name="Herman E.K."/>
            <person name="Lin Y.C."/>
            <person name="Napier J."/>
            <person name="Ogata H."/>
            <person name="Sarno A.F."/>
            <person name="Shmutz J."/>
            <person name="Schroeder D."/>
            <person name="de Vargas C."/>
            <person name="Verret F."/>
            <person name="von Dassow P."/>
            <person name="Valentin K."/>
            <person name="Van de Peer Y."/>
            <person name="Wheeler G."/>
            <person name="Dacks J.B."/>
            <person name="Delwiche C.F."/>
            <person name="Dyhrman S.T."/>
            <person name="Glockner G."/>
            <person name="John U."/>
            <person name="Richards T."/>
            <person name="Worden A.Z."/>
            <person name="Zhang X."/>
            <person name="Grigoriev I.V."/>
            <person name="Allen A.E."/>
            <person name="Bidle K."/>
            <person name="Borodovsky M."/>
            <person name="Bowler C."/>
            <person name="Brownlee C."/>
            <person name="Cock J.M."/>
            <person name="Elias M."/>
            <person name="Gladyshev V.N."/>
            <person name="Groth M."/>
            <person name="Guda C."/>
            <person name="Hadaegh A."/>
            <person name="Iglesias-Rodriguez M.D."/>
            <person name="Jenkins J."/>
            <person name="Jones B.M."/>
            <person name="Lawson T."/>
            <person name="Leese F."/>
            <person name="Lindquist E."/>
            <person name="Lobanov A."/>
            <person name="Lomsadze A."/>
            <person name="Malik S.B."/>
            <person name="Marsh M.E."/>
            <person name="Mackinder L."/>
            <person name="Mock T."/>
            <person name="Mueller-Roeber B."/>
            <person name="Pagarete A."/>
            <person name="Parker M."/>
            <person name="Probert I."/>
            <person name="Quesneville H."/>
            <person name="Raines C."/>
            <person name="Rensing S.A."/>
            <person name="Riano-Pachon D.M."/>
            <person name="Richier S."/>
            <person name="Rokitta S."/>
            <person name="Shiraiwa Y."/>
            <person name="Soanes D.M."/>
            <person name="van der Giezen M."/>
            <person name="Wahlund T.M."/>
            <person name="Williams B."/>
            <person name="Wilson W."/>
            <person name="Wolfe G."/>
            <person name="Wurch L.L."/>
        </authorList>
    </citation>
    <scope>NUCLEOTIDE SEQUENCE</scope>
</reference>
<dbReference type="Proteomes" id="UP000013827">
    <property type="component" value="Unassembled WGS sequence"/>
</dbReference>
<dbReference type="GeneID" id="17252418"/>
<dbReference type="PANTHER" id="PTHR10219:SF43">
    <property type="entry name" value="GLYCOLIPID TRANSFER PROTEIN DOMAIN-CONTAINING PROTEIN"/>
    <property type="match status" value="1"/>
</dbReference>
<dbReference type="EnsemblProtists" id="EOD25819">
    <property type="protein sequence ID" value="EOD25819"/>
    <property type="gene ID" value="EMIHUDRAFT_205975"/>
</dbReference>
<feature type="transmembrane region" description="Helical" evidence="1">
    <location>
        <begin position="12"/>
        <end position="32"/>
    </location>
</feature>
<dbReference type="Gene3D" id="1.10.3520.10">
    <property type="entry name" value="Glycolipid transfer protein"/>
    <property type="match status" value="1"/>
</dbReference>
<dbReference type="GO" id="GO:0005829">
    <property type="term" value="C:cytosol"/>
    <property type="evidence" value="ECO:0007669"/>
    <property type="project" value="TreeGrafter"/>
</dbReference>
<dbReference type="AlphaFoldDB" id="A0A0D3I4T5"/>
<reference evidence="3" key="2">
    <citation type="submission" date="2024-10" db="UniProtKB">
        <authorList>
            <consortium name="EnsemblProtists"/>
        </authorList>
    </citation>
    <scope>IDENTIFICATION</scope>
</reference>
<feature type="domain" description="Glycolipid transfer protein" evidence="2">
    <location>
        <begin position="80"/>
        <end position="227"/>
    </location>
</feature>
<dbReference type="KEGG" id="ehx:EMIHUDRAFT_205975"/>
<dbReference type="InterPro" id="IPR036497">
    <property type="entry name" value="GLTP_sf"/>
</dbReference>
<dbReference type="PANTHER" id="PTHR10219">
    <property type="entry name" value="GLYCOLIPID TRANSFER PROTEIN-RELATED"/>
    <property type="match status" value="1"/>
</dbReference>
<dbReference type="GO" id="GO:1902387">
    <property type="term" value="F:ceramide 1-phosphate binding"/>
    <property type="evidence" value="ECO:0007669"/>
    <property type="project" value="TreeGrafter"/>
</dbReference>
<dbReference type="PaxDb" id="2903-EOD06270"/>
<keyword evidence="1" id="KW-0472">Membrane</keyword>
<accession>A0A0D3I4T5</accession>